<evidence type="ECO:0000259" key="4">
    <source>
        <dbReference type="PROSITE" id="PS50977"/>
    </source>
</evidence>
<evidence type="ECO:0000256" key="1">
    <source>
        <dbReference type="ARBA" id="ARBA00023125"/>
    </source>
</evidence>
<sequence>MITMERSALYRCYVSAASDPRTEPATEIGTGPAIETGGERASAPGGRERTRQRVIDATIGLLEREGRDAVTTRAVAVAAGLQPPAIYRLFGDKEGLLDAVAEYGFATFLAAKHVDPDPADPIDDLRAGWDLAVEFGLEHPALYAVMYGEPTRSASPAFRAGLEILRGRVRRLAAGGWLKVDEELAVMIIHATGRGAVLSWLSLPEEGRDPALLAALREAMVGAVTSSEPAVQDAGPDGAARALRAALPEQTVLSGAERQLLGEWLDRLAAQG</sequence>
<evidence type="ECO:0000313" key="6">
    <source>
        <dbReference type="Proteomes" id="UP000181951"/>
    </source>
</evidence>
<dbReference type="InterPro" id="IPR001647">
    <property type="entry name" value="HTH_TetR"/>
</dbReference>
<gene>
    <name evidence="5" type="ORF">SAMN05216267_104535</name>
</gene>
<dbReference type="Proteomes" id="UP000181951">
    <property type="component" value="Unassembled WGS sequence"/>
</dbReference>
<dbReference type="SUPFAM" id="SSF48498">
    <property type="entry name" value="Tetracyclin repressor-like, C-terminal domain"/>
    <property type="match status" value="1"/>
</dbReference>
<dbReference type="EMBL" id="FODD01000045">
    <property type="protein sequence ID" value="SEO81685.1"/>
    <property type="molecule type" value="Genomic_DNA"/>
</dbReference>
<keyword evidence="1 2" id="KW-0238">DNA-binding</keyword>
<reference evidence="5 6" key="1">
    <citation type="submission" date="2016-10" db="EMBL/GenBank/DDBJ databases">
        <authorList>
            <person name="de Groot N.N."/>
        </authorList>
    </citation>
    <scope>NUCLEOTIDE SEQUENCE [LARGE SCALE GENOMIC DNA]</scope>
    <source>
        <strain evidence="5 6">CGMCC 4.2026</strain>
    </source>
</reference>
<keyword evidence="6" id="KW-1185">Reference proteome</keyword>
<feature type="region of interest" description="Disordered" evidence="3">
    <location>
        <begin position="21"/>
        <end position="49"/>
    </location>
</feature>
<dbReference type="GO" id="GO:0000976">
    <property type="term" value="F:transcription cis-regulatory region binding"/>
    <property type="evidence" value="ECO:0007669"/>
    <property type="project" value="TreeGrafter"/>
</dbReference>
<feature type="domain" description="HTH tetR-type" evidence="4">
    <location>
        <begin position="48"/>
        <end position="108"/>
    </location>
</feature>
<dbReference type="PANTHER" id="PTHR30055:SF209">
    <property type="entry name" value="POSSIBLE TRANSCRIPTIONAL REGULATORY PROTEIN (PROBABLY TETR-FAMILY)"/>
    <property type="match status" value="1"/>
</dbReference>
<organism evidence="5 6">
    <name type="scientific">Actinacidiphila rubida</name>
    <dbReference type="NCBI Taxonomy" id="310780"/>
    <lineage>
        <taxon>Bacteria</taxon>
        <taxon>Bacillati</taxon>
        <taxon>Actinomycetota</taxon>
        <taxon>Actinomycetes</taxon>
        <taxon>Kitasatosporales</taxon>
        <taxon>Streptomycetaceae</taxon>
        <taxon>Actinacidiphila</taxon>
    </lineage>
</organism>
<dbReference type="PROSITE" id="PS50977">
    <property type="entry name" value="HTH_TETR_2"/>
    <property type="match status" value="1"/>
</dbReference>
<dbReference type="PANTHER" id="PTHR30055">
    <property type="entry name" value="HTH-TYPE TRANSCRIPTIONAL REGULATOR RUTR"/>
    <property type="match status" value="1"/>
</dbReference>
<dbReference type="InterPro" id="IPR009057">
    <property type="entry name" value="Homeodomain-like_sf"/>
</dbReference>
<name>A0A1H8ST00_9ACTN</name>
<dbReference type="PRINTS" id="PR00455">
    <property type="entry name" value="HTHTETR"/>
</dbReference>
<dbReference type="STRING" id="310780.SAMN05216267_104535"/>
<proteinExistence type="predicted"/>
<accession>A0A1H8ST00</accession>
<evidence type="ECO:0000256" key="3">
    <source>
        <dbReference type="SAM" id="MobiDB-lite"/>
    </source>
</evidence>
<dbReference type="Gene3D" id="1.10.357.10">
    <property type="entry name" value="Tetracycline Repressor, domain 2"/>
    <property type="match status" value="1"/>
</dbReference>
<dbReference type="InterPro" id="IPR036271">
    <property type="entry name" value="Tet_transcr_reg_TetR-rel_C_sf"/>
</dbReference>
<dbReference type="GO" id="GO:0003700">
    <property type="term" value="F:DNA-binding transcription factor activity"/>
    <property type="evidence" value="ECO:0007669"/>
    <property type="project" value="TreeGrafter"/>
</dbReference>
<evidence type="ECO:0000256" key="2">
    <source>
        <dbReference type="PROSITE-ProRule" id="PRU00335"/>
    </source>
</evidence>
<dbReference type="Pfam" id="PF00440">
    <property type="entry name" value="TetR_N"/>
    <property type="match status" value="1"/>
</dbReference>
<protein>
    <submittedName>
        <fullName evidence="5">Transcriptional regulator, TetR family</fullName>
    </submittedName>
</protein>
<evidence type="ECO:0000313" key="5">
    <source>
        <dbReference type="EMBL" id="SEO81685.1"/>
    </source>
</evidence>
<dbReference type="SUPFAM" id="SSF46689">
    <property type="entry name" value="Homeodomain-like"/>
    <property type="match status" value="1"/>
</dbReference>
<dbReference type="AlphaFoldDB" id="A0A1H8ST00"/>
<dbReference type="InterPro" id="IPR050109">
    <property type="entry name" value="HTH-type_TetR-like_transc_reg"/>
</dbReference>
<feature type="DNA-binding region" description="H-T-H motif" evidence="2">
    <location>
        <begin position="71"/>
        <end position="90"/>
    </location>
</feature>